<evidence type="ECO:0000256" key="2">
    <source>
        <dbReference type="SAM" id="SignalP"/>
    </source>
</evidence>
<evidence type="ECO:0000313" key="3">
    <source>
        <dbReference type="EMBL" id="KAK5882234.1"/>
    </source>
</evidence>
<dbReference type="GO" id="GO:0016042">
    <property type="term" value="P:lipid catabolic process"/>
    <property type="evidence" value="ECO:0007669"/>
    <property type="project" value="InterPro"/>
</dbReference>
<dbReference type="InterPro" id="IPR036444">
    <property type="entry name" value="PLipase_A2_dom_sf"/>
</dbReference>
<dbReference type="GO" id="GO:0006644">
    <property type="term" value="P:phospholipid metabolic process"/>
    <property type="evidence" value="ECO:0007669"/>
    <property type="project" value="InterPro"/>
</dbReference>
<dbReference type="Proteomes" id="UP001335648">
    <property type="component" value="Unassembled WGS sequence"/>
</dbReference>
<dbReference type="AlphaFoldDB" id="A0AAN8GM19"/>
<keyword evidence="4" id="KW-1185">Reference proteome</keyword>
<evidence type="ECO:0000313" key="4">
    <source>
        <dbReference type="Proteomes" id="UP001335648"/>
    </source>
</evidence>
<dbReference type="GO" id="GO:0004623">
    <property type="term" value="F:phospholipase A2 activity"/>
    <property type="evidence" value="ECO:0007669"/>
    <property type="project" value="InterPro"/>
</dbReference>
<accession>A0AAN8GM19</accession>
<keyword evidence="2" id="KW-0732">Signal</keyword>
<feature type="compositionally biased region" description="Basic and acidic residues" evidence="1">
    <location>
        <begin position="52"/>
        <end position="193"/>
    </location>
</feature>
<dbReference type="GO" id="GO:0005576">
    <property type="term" value="C:extracellular region"/>
    <property type="evidence" value="ECO:0007669"/>
    <property type="project" value="InterPro"/>
</dbReference>
<feature type="compositionally biased region" description="Acidic residues" evidence="1">
    <location>
        <begin position="203"/>
        <end position="212"/>
    </location>
</feature>
<dbReference type="Pfam" id="PF06951">
    <property type="entry name" value="PLA2G12"/>
    <property type="match status" value="1"/>
</dbReference>
<evidence type="ECO:0008006" key="5">
    <source>
        <dbReference type="Google" id="ProtNLM"/>
    </source>
</evidence>
<dbReference type="Gene3D" id="1.20.90.10">
    <property type="entry name" value="Phospholipase A2 domain"/>
    <property type="match status" value="1"/>
</dbReference>
<feature type="signal peptide" evidence="2">
    <location>
        <begin position="1"/>
        <end position="19"/>
    </location>
</feature>
<feature type="region of interest" description="Disordered" evidence="1">
    <location>
        <begin position="48"/>
        <end position="306"/>
    </location>
</feature>
<dbReference type="EMBL" id="JAULUE010002062">
    <property type="protein sequence ID" value="KAK5882234.1"/>
    <property type="molecule type" value="Genomic_DNA"/>
</dbReference>
<dbReference type="PANTHER" id="PTHR12824:SF2">
    <property type="entry name" value="GROUP XIIB SECRETORY PHOSPHOLIPASE A2-LIKE PROTEIN"/>
    <property type="match status" value="1"/>
</dbReference>
<comment type="caution">
    <text evidence="3">The sequence shown here is derived from an EMBL/GenBank/DDBJ whole genome shotgun (WGS) entry which is preliminary data.</text>
</comment>
<feature type="chain" id="PRO_5042858336" description="Group XIIB secretory phospholipase A2-like protein" evidence="2">
    <location>
        <begin position="20"/>
        <end position="464"/>
    </location>
</feature>
<sequence length="464" mass="50156">MLFRTVLLLTLCMSTGMSATLGFYLAQAKEEEAPTVETVTHGIVEAAPVSTAEEHVVPADPKEDDPPGDEEHVAPSDPKEDDPPGDEEHVAPSDPKEDDPPGDEEHVAPSDPKEDDPPGDEEHVAPSDPKEDDPPGDEEHVAPSDPKEDDPPGDEEHVAPSDPKEDDPPGDEEHVAPSDPKEDDPPAEEEHVAPPDPQADDPPVNEEDVALADPKEEDPFAAEEPEANTIVGDNQVSAGEPEVVVPVAEEPETRSDDAAGDAPALEDLTEAEAVTQEQPEAEEDNDIKPVQTEQSQDEPEAAEEDNSWSFYSIRNHFQSMHGYYNSLVELVGGRDGVCQYRCKYGEIPKPRPGYQLPEPNGCSSSLVGFQLDMGIPAMTNCCDMLDKCYDTCGVSKNDCDSEFRLCVHGICSDLRKSLGFVSKVKACESMADALHSTVGTLGCRPYMNSQRAACVCEGEERDEL</sequence>
<dbReference type="GO" id="GO:0050482">
    <property type="term" value="P:arachidonate secretion"/>
    <property type="evidence" value="ECO:0007669"/>
    <property type="project" value="InterPro"/>
</dbReference>
<dbReference type="PANTHER" id="PTHR12824">
    <property type="entry name" value="GROUP XII SECRETORY PHOSPHOLIPASE A2 FAMILY MEMBER"/>
    <property type="match status" value="1"/>
</dbReference>
<dbReference type="GO" id="GO:0005509">
    <property type="term" value="F:calcium ion binding"/>
    <property type="evidence" value="ECO:0007669"/>
    <property type="project" value="InterPro"/>
</dbReference>
<gene>
    <name evidence="3" type="ORF">CesoFtcFv8_020839</name>
</gene>
<reference evidence="3 4" key="1">
    <citation type="journal article" date="2023" name="Mol. Biol. Evol.">
        <title>Genomics of Secondarily Temperate Adaptation in the Only Non-Antarctic Icefish.</title>
        <authorList>
            <person name="Rivera-Colon A.G."/>
            <person name="Rayamajhi N."/>
            <person name="Minhas B.F."/>
            <person name="Madrigal G."/>
            <person name="Bilyk K.T."/>
            <person name="Yoon V."/>
            <person name="Hune M."/>
            <person name="Gregory S."/>
            <person name="Cheng C.H.C."/>
            <person name="Catchen J.M."/>
        </authorList>
    </citation>
    <scope>NUCLEOTIDE SEQUENCE [LARGE SCALE GENOMIC DNA]</scope>
    <source>
        <strain evidence="3">JC2023a</strain>
    </source>
</reference>
<dbReference type="InterPro" id="IPR010711">
    <property type="entry name" value="PLA2G12"/>
</dbReference>
<name>A0AAN8GM19_9TELE</name>
<feature type="compositionally biased region" description="Acidic residues" evidence="1">
    <location>
        <begin position="295"/>
        <end position="306"/>
    </location>
</feature>
<proteinExistence type="predicted"/>
<evidence type="ECO:0000256" key="1">
    <source>
        <dbReference type="SAM" id="MobiDB-lite"/>
    </source>
</evidence>
<dbReference type="GO" id="GO:0042632">
    <property type="term" value="P:cholesterol homeostasis"/>
    <property type="evidence" value="ECO:0007669"/>
    <property type="project" value="TreeGrafter"/>
</dbReference>
<dbReference type="GO" id="GO:0070328">
    <property type="term" value="P:triglyceride homeostasis"/>
    <property type="evidence" value="ECO:0007669"/>
    <property type="project" value="TreeGrafter"/>
</dbReference>
<dbReference type="SUPFAM" id="SSF48619">
    <property type="entry name" value="Phospholipase A2, PLA2"/>
    <property type="match status" value="1"/>
</dbReference>
<protein>
    <recommendedName>
        <fullName evidence="5">Group XIIB secretory phospholipase A2-like protein</fullName>
    </recommendedName>
</protein>
<organism evidence="3 4">
    <name type="scientific">Champsocephalus esox</name>
    <name type="common">pike icefish</name>
    <dbReference type="NCBI Taxonomy" id="159716"/>
    <lineage>
        <taxon>Eukaryota</taxon>
        <taxon>Metazoa</taxon>
        <taxon>Chordata</taxon>
        <taxon>Craniata</taxon>
        <taxon>Vertebrata</taxon>
        <taxon>Euteleostomi</taxon>
        <taxon>Actinopterygii</taxon>
        <taxon>Neopterygii</taxon>
        <taxon>Teleostei</taxon>
        <taxon>Neoteleostei</taxon>
        <taxon>Acanthomorphata</taxon>
        <taxon>Eupercaria</taxon>
        <taxon>Perciformes</taxon>
        <taxon>Notothenioidei</taxon>
        <taxon>Channichthyidae</taxon>
        <taxon>Champsocephalus</taxon>
    </lineage>
</organism>